<evidence type="ECO:0000256" key="1">
    <source>
        <dbReference type="ARBA" id="ARBA00004141"/>
    </source>
</evidence>
<evidence type="ECO:0000313" key="7">
    <source>
        <dbReference type="EMBL" id="OWF47664.1"/>
    </source>
</evidence>
<comment type="caution">
    <text evidence="7">The sequence shown here is derived from an EMBL/GenBank/DDBJ whole genome shotgun (WGS) entry which is preliminary data.</text>
</comment>
<feature type="transmembrane region" description="Helical" evidence="6">
    <location>
        <begin position="440"/>
        <end position="461"/>
    </location>
</feature>
<evidence type="ECO:0000256" key="4">
    <source>
        <dbReference type="ARBA" id="ARBA00022989"/>
    </source>
</evidence>
<keyword evidence="4 6" id="KW-1133">Transmembrane helix</keyword>
<comment type="subcellular location">
    <subcellularLocation>
        <location evidence="1">Membrane</location>
        <topology evidence="1">Multi-pass membrane protein</topology>
    </subcellularLocation>
</comment>
<feature type="transmembrane region" description="Helical" evidence="6">
    <location>
        <begin position="244"/>
        <end position="265"/>
    </location>
</feature>
<name>A0A210QFZ2_MIZYE</name>
<keyword evidence="8" id="KW-1185">Reference proteome</keyword>
<dbReference type="GO" id="GO:0016020">
    <property type="term" value="C:membrane"/>
    <property type="evidence" value="ECO:0007669"/>
    <property type="project" value="UniProtKB-SubCell"/>
</dbReference>
<dbReference type="STRING" id="6573.A0A210QFZ2"/>
<organism evidence="7 8">
    <name type="scientific">Mizuhopecten yessoensis</name>
    <name type="common">Japanese scallop</name>
    <name type="synonym">Patinopecten yessoensis</name>
    <dbReference type="NCBI Taxonomy" id="6573"/>
    <lineage>
        <taxon>Eukaryota</taxon>
        <taxon>Metazoa</taxon>
        <taxon>Spiralia</taxon>
        <taxon>Lophotrochozoa</taxon>
        <taxon>Mollusca</taxon>
        <taxon>Bivalvia</taxon>
        <taxon>Autobranchia</taxon>
        <taxon>Pteriomorphia</taxon>
        <taxon>Pectinida</taxon>
        <taxon>Pectinoidea</taxon>
        <taxon>Pectinidae</taxon>
        <taxon>Mizuhopecten</taxon>
    </lineage>
</organism>
<dbReference type="Pfam" id="PF00860">
    <property type="entry name" value="Xan_ur_permease"/>
    <property type="match status" value="1"/>
</dbReference>
<dbReference type="InterPro" id="IPR006043">
    <property type="entry name" value="NCS2"/>
</dbReference>
<protein>
    <submittedName>
        <fullName evidence="7">Solute carrier family 23 member 1</fullName>
    </submittedName>
</protein>
<dbReference type="OrthoDB" id="1641903at2759"/>
<gene>
    <name evidence="7" type="ORF">KP79_PYT22685</name>
</gene>
<dbReference type="EMBL" id="NEDP02003828">
    <property type="protein sequence ID" value="OWF47664.1"/>
    <property type="molecule type" value="Genomic_DNA"/>
</dbReference>
<evidence type="ECO:0000256" key="2">
    <source>
        <dbReference type="ARBA" id="ARBA00008821"/>
    </source>
</evidence>
<reference evidence="7 8" key="1">
    <citation type="journal article" date="2017" name="Nat. Ecol. Evol.">
        <title>Scallop genome provides insights into evolution of bilaterian karyotype and development.</title>
        <authorList>
            <person name="Wang S."/>
            <person name="Zhang J."/>
            <person name="Jiao W."/>
            <person name="Li J."/>
            <person name="Xun X."/>
            <person name="Sun Y."/>
            <person name="Guo X."/>
            <person name="Huan P."/>
            <person name="Dong B."/>
            <person name="Zhang L."/>
            <person name="Hu X."/>
            <person name="Sun X."/>
            <person name="Wang J."/>
            <person name="Zhao C."/>
            <person name="Wang Y."/>
            <person name="Wang D."/>
            <person name="Huang X."/>
            <person name="Wang R."/>
            <person name="Lv J."/>
            <person name="Li Y."/>
            <person name="Zhang Z."/>
            <person name="Liu B."/>
            <person name="Lu W."/>
            <person name="Hui Y."/>
            <person name="Liang J."/>
            <person name="Zhou Z."/>
            <person name="Hou R."/>
            <person name="Li X."/>
            <person name="Liu Y."/>
            <person name="Li H."/>
            <person name="Ning X."/>
            <person name="Lin Y."/>
            <person name="Zhao L."/>
            <person name="Xing Q."/>
            <person name="Dou J."/>
            <person name="Li Y."/>
            <person name="Mao J."/>
            <person name="Guo H."/>
            <person name="Dou H."/>
            <person name="Li T."/>
            <person name="Mu C."/>
            <person name="Jiang W."/>
            <person name="Fu Q."/>
            <person name="Fu X."/>
            <person name="Miao Y."/>
            <person name="Liu J."/>
            <person name="Yu Q."/>
            <person name="Li R."/>
            <person name="Liao H."/>
            <person name="Li X."/>
            <person name="Kong Y."/>
            <person name="Jiang Z."/>
            <person name="Chourrout D."/>
            <person name="Li R."/>
            <person name="Bao Z."/>
        </authorList>
    </citation>
    <scope>NUCLEOTIDE SEQUENCE [LARGE SCALE GENOMIC DNA]</scope>
    <source>
        <strain evidence="7 8">PY_sf001</strain>
    </source>
</reference>
<feature type="transmembrane region" description="Helical" evidence="6">
    <location>
        <begin position="294"/>
        <end position="317"/>
    </location>
</feature>
<feature type="transmembrane region" description="Helical" evidence="6">
    <location>
        <begin position="62"/>
        <end position="91"/>
    </location>
</feature>
<accession>A0A210QFZ2</accession>
<feature type="transmembrane region" description="Helical" evidence="6">
    <location>
        <begin position="405"/>
        <end position="428"/>
    </location>
</feature>
<dbReference type="AlphaFoldDB" id="A0A210QFZ2"/>
<dbReference type="PANTHER" id="PTHR11119">
    <property type="entry name" value="XANTHINE-URACIL / VITAMIN C PERMEASE FAMILY MEMBER"/>
    <property type="match status" value="1"/>
</dbReference>
<evidence type="ECO:0000256" key="3">
    <source>
        <dbReference type="ARBA" id="ARBA00022692"/>
    </source>
</evidence>
<evidence type="ECO:0000256" key="6">
    <source>
        <dbReference type="SAM" id="Phobius"/>
    </source>
</evidence>
<dbReference type="GO" id="GO:0022857">
    <property type="term" value="F:transmembrane transporter activity"/>
    <property type="evidence" value="ECO:0007669"/>
    <property type="project" value="InterPro"/>
</dbReference>
<keyword evidence="5 6" id="KW-0472">Membrane</keyword>
<feature type="transmembrane region" description="Helical" evidence="6">
    <location>
        <begin position="191"/>
        <end position="211"/>
    </location>
</feature>
<sequence>MDNETDSDVCRSENACELLSDGNGVIEISCSPPDVAEETHNEATKYPDVPTLRYGVGDHPPIVLSLILALQNVVLSFGMNVLISVTIADLACAERNDPIRAKLFCTSVFVVGLTTVVQSAIGIRLPVLQGVSSSFLVPLLSMKTAGVWSCDNPDVVDFVSVSTNQTVLQNVTMDTKQEMVYYRVTQLQGSLMVSGLVTEVLLGGTGLLGYLVKLMGPITVCVMITSIGLSLYPISIFYSSACLPVAMCGSVIMILSIMYLSRIYVPIPTMYCNRKMAINMPELNKKTKLPVFQLFPIFITVVFTWGLCWALTLTGVFSDDPNDPGYRARTDTHGDLISLSPWFFFPYPGQFGPLRFNTAVFIGFVSSYVSSNIESIGDYMATSRATGTFPPPRHAINRGILTEGVLGMVAGALGAGHATTSYSINIVIIKLTRVASRSVIVLAGVLCMLFGVIGKLGAVMASLPDPVIGGVSIITFGLLVSVGLSSLQKVNLSSTRNLAVLGTSLYAGLVTSEWLKLNKDSINTGYASLDQVLKLILGNQMFVAGITSVILDNTVKGTKEERGMDDMSSSNAGSGSKIDKHQCVYDVPGISQLQRKIRFLRHIPFLQTYKPK</sequence>
<feature type="transmembrane region" description="Helical" evidence="6">
    <location>
        <begin position="103"/>
        <end position="123"/>
    </location>
</feature>
<evidence type="ECO:0000313" key="8">
    <source>
        <dbReference type="Proteomes" id="UP000242188"/>
    </source>
</evidence>
<dbReference type="Proteomes" id="UP000242188">
    <property type="component" value="Unassembled WGS sequence"/>
</dbReference>
<comment type="similarity">
    <text evidence="2">Belongs to the nucleobase:cation symporter-2 (NCS2) (TC 2.A.40) family.</text>
</comment>
<feature type="transmembrane region" description="Helical" evidence="6">
    <location>
        <begin position="218"/>
        <end position="238"/>
    </location>
</feature>
<feature type="transmembrane region" description="Helical" evidence="6">
    <location>
        <begin position="467"/>
        <end position="486"/>
    </location>
</feature>
<proteinExistence type="inferred from homology"/>
<evidence type="ECO:0000256" key="5">
    <source>
        <dbReference type="ARBA" id="ARBA00023136"/>
    </source>
</evidence>
<keyword evidence="3 6" id="KW-0812">Transmembrane</keyword>